<dbReference type="AlphaFoldDB" id="A0A076N6T5"/>
<organism evidence="5 6">
    <name type="scientific">Amycolatopsis methanolica 239</name>
    <dbReference type="NCBI Taxonomy" id="1068978"/>
    <lineage>
        <taxon>Bacteria</taxon>
        <taxon>Bacillati</taxon>
        <taxon>Actinomycetota</taxon>
        <taxon>Actinomycetes</taxon>
        <taxon>Pseudonocardiales</taxon>
        <taxon>Pseudonocardiaceae</taxon>
        <taxon>Amycolatopsis</taxon>
        <taxon>Amycolatopsis methanolica group</taxon>
    </lineage>
</organism>
<evidence type="ECO:0000256" key="2">
    <source>
        <dbReference type="ARBA" id="ARBA00023125"/>
    </source>
</evidence>
<dbReference type="KEGG" id="amq:AMETH_5590"/>
<keyword evidence="3" id="KW-0804">Transcription</keyword>
<dbReference type="Proteomes" id="UP000062973">
    <property type="component" value="Chromosome"/>
</dbReference>
<evidence type="ECO:0000313" key="5">
    <source>
        <dbReference type="EMBL" id="AIJ25682.1"/>
    </source>
</evidence>
<dbReference type="Gene3D" id="1.10.10.60">
    <property type="entry name" value="Homeodomain-like"/>
    <property type="match status" value="1"/>
</dbReference>
<protein>
    <submittedName>
        <fullName evidence="5">AraC family transcriptional regulator</fullName>
    </submittedName>
</protein>
<dbReference type="PANTHER" id="PTHR46796">
    <property type="entry name" value="HTH-TYPE TRANSCRIPTIONAL ACTIVATOR RHAS-RELATED"/>
    <property type="match status" value="1"/>
</dbReference>
<dbReference type="GO" id="GO:0043565">
    <property type="term" value="F:sequence-specific DNA binding"/>
    <property type="evidence" value="ECO:0007669"/>
    <property type="project" value="InterPro"/>
</dbReference>
<dbReference type="OrthoDB" id="2559672at2"/>
<evidence type="ECO:0000259" key="4">
    <source>
        <dbReference type="PROSITE" id="PS01124"/>
    </source>
</evidence>
<evidence type="ECO:0000256" key="1">
    <source>
        <dbReference type="ARBA" id="ARBA00023015"/>
    </source>
</evidence>
<dbReference type="GO" id="GO:0003700">
    <property type="term" value="F:DNA-binding transcription factor activity"/>
    <property type="evidence" value="ECO:0007669"/>
    <property type="project" value="InterPro"/>
</dbReference>
<dbReference type="Pfam" id="PF20240">
    <property type="entry name" value="DUF6597"/>
    <property type="match status" value="1"/>
</dbReference>
<dbReference type="eggNOG" id="COG2207">
    <property type="taxonomic scope" value="Bacteria"/>
</dbReference>
<evidence type="ECO:0000313" key="6">
    <source>
        <dbReference type="Proteomes" id="UP000062973"/>
    </source>
</evidence>
<keyword evidence="6" id="KW-1185">Reference proteome</keyword>
<dbReference type="Pfam" id="PF12833">
    <property type="entry name" value="HTH_18"/>
    <property type="match status" value="1"/>
</dbReference>
<proteinExistence type="predicted"/>
<reference evidence="5 6" key="1">
    <citation type="submission" date="2014-07" db="EMBL/GenBank/DDBJ databases">
        <title>Whole Genome Sequence of the Amycolatopsis methanolica 239.</title>
        <authorList>
            <person name="Tang B."/>
        </authorList>
    </citation>
    <scope>NUCLEOTIDE SEQUENCE [LARGE SCALE GENOMIC DNA]</scope>
    <source>
        <strain evidence="5 6">239</strain>
    </source>
</reference>
<dbReference type="InterPro" id="IPR050204">
    <property type="entry name" value="AraC_XylS_family_regulators"/>
</dbReference>
<evidence type="ECO:0000256" key="3">
    <source>
        <dbReference type="ARBA" id="ARBA00023163"/>
    </source>
</evidence>
<dbReference type="SMART" id="SM00342">
    <property type="entry name" value="HTH_ARAC"/>
    <property type="match status" value="1"/>
</dbReference>
<sequence>MVEPVERDSRGILHPNAGLRRFELTRYPPSPGVDRFVDRYWLVSWDLPDVHEQHILVHPVVNVAFDEGRGMVSGVQTQRFTRRLSGHGRALGVMFRPGGFRPFLGRPMATITDQVHPVADGFPALHPAEPALAEALAGEAGGDEIAAMLGQALAPLVPGERQPSEDTTALAELAARDRDLRRVEDLAARGGMSVRQLQRAFADHIGVSPKWVLRRYRIYDAAERAARDESVDWAELAADLGYADQAHLTREFTAVIGEPPGRYARRS</sequence>
<dbReference type="STRING" id="1068978.AMETH_5590"/>
<keyword evidence="2" id="KW-0238">DNA-binding</keyword>
<dbReference type="PROSITE" id="PS01124">
    <property type="entry name" value="HTH_ARAC_FAMILY_2"/>
    <property type="match status" value="1"/>
</dbReference>
<dbReference type="SUPFAM" id="SSF46689">
    <property type="entry name" value="Homeodomain-like"/>
    <property type="match status" value="1"/>
</dbReference>
<dbReference type="EMBL" id="CP009110">
    <property type="protein sequence ID" value="AIJ25682.1"/>
    <property type="molecule type" value="Genomic_DNA"/>
</dbReference>
<dbReference type="RefSeq" id="WP_017984520.1">
    <property type="nucleotide sequence ID" value="NZ_AQUL01000001.1"/>
</dbReference>
<dbReference type="InterPro" id="IPR046532">
    <property type="entry name" value="DUF6597"/>
</dbReference>
<dbReference type="InterPro" id="IPR018060">
    <property type="entry name" value="HTH_AraC"/>
</dbReference>
<accession>A0A076N6T5</accession>
<gene>
    <name evidence="5" type="ORF">AMETH_5590</name>
</gene>
<feature type="domain" description="HTH araC/xylS-type" evidence="4">
    <location>
        <begin position="165"/>
        <end position="266"/>
    </location>
</feature>
<dbReference type="HOGENOM" id="CLU_066193_5_0_11"/>
<dbReference type="PATRIC" id="fig|1068978.7.peg.6007"/>
<dbReference type="InterPro" id="IPR009057">
    <property type="entry name" value="Homeodomain-like_sf"/>
</dbReference>
<keyword evidence="1" id="KW-0805">Transcription regulation</keyword>
<name>A0A076N6T5_AMYME</name>